<dbReference type="InterPro" id="IPR013087">
    <property type="entry name" value="Znf_C2H2_type"/>
</dbReference>
<evidence type="ECO:0000256" key="4">
    <source>
        <dbReference type="ARBA" id="ARBA00022833"/>
    </source>
</evidence>
<evidence type="ECO:0000313" key="9">
    <source>
        <dbReference type="Proteomes" id="UP000192247"/>
    </source>
</evidence>
<dbReference type="PANTHER" id="PTHR24393:SF34">
    <property type="entry name" value="PR_SET DOMAIN 13"/>
    <property type="match status" value="1"/>
</dbReference>
<gene>
    <name evidence="8" type="ORF">BIW11_02749</name>
</gene>
<feature type="domain" description="C2H2-type" evidence="7">
    <location>
        <begin position="158"/>
        <end position="187"/>
    </location>
</feature>
<feature type="domain" description="C2H2-type" evidence="7">
    <location>
        <begin position="130"/>
        <end position="157"/>
    </location>
</feature>
<dbReference type="GO" id="GO:0001228">
    <property type="term" value="F:DNA-binding transcription activator activity, RNA polymerase II-specific"/>
    <property type="evidence" value="ECO:0007669"/>
    <property type="project" value="TreeGrafter"/>
</dbReference>
<keyword evidence="5" id="KW-0539">Nucleus</keyword>
<dbReference type="Pfam" id="PF00096">
    <property type="entry name" value="zf-C2H2"/>
    <property type="match status" value="2"/>
</dbReference>
<protein>
    <submittedName>
        <fullName evidence="8">Zinc finger protein-like</fullName>
    </submittedName>
</protein>
<keyword evidence="9" id="KW-1185">Reference proteome</keyword>
<organism evidence="8 9">
    <name type="scientific">Tropilaelaps mercedesae</name>
    <dbReference type="NCBI Taxonomy" id="418985"/>
    <lineage>
        <taxon>Eukaryota</taxon>
        <taxon>Metazoa</taxon>
        <taxon>Ecdysozoa</taxon>
        <taxon>Arthropoda</taxon>
        <taxon>Chelicerata</taxon>
        <taxon>Arachnida</taxon>
        <taxon>Acari</taxon>
        <taxon>Parasitiformes</taxon>
        <taxon>Mesostigmata</taxon>
        <taxon>Gamasina</taxon>
        <taxon>Dermanyssoidea</taxon>
        <taxon>Laelapidae</taxon>
        <taxon>Tropilaelaps</taxon>
    </lineage>
</organism>
<dbReference type="STRING" id="418985.A0A1V9XXX2"/>
<evidence type="ECO:0000256" key="6">
    <source>
        <dbReference type="PROSITE-ProRule" id="PRU00042"/>
    </source>
</evidence>
<dbReference type="PANTHER" id="PTHR24393">
    <property type="entry name" value="ZINC FINGER PROTEIN"/>
    <property type="match status" value="1"/>
</dbReference>
<dbReference type="FunFam" id="3.30.160.60:FF:000125">
    <property type="entry name" value="Putative zinc finger protein 143"/>
    <property type="match status" value="1"/>
</dbReference>
<accession>A0A1V9XXX2</accession>
<dbReference type="InParanoid" id="A0A1V9XXX2"/>
<evidence type="ECO:0000313" key="8">
    <source>
        <dbReference type="EMBL" id="OQR78334.1"/>
    </source>
</evidence>
<evidence type="ECO:0000256" key="2">
    <source>
        <dbReference type="ARBA" id="ARBA00022737"/>
    </source>
</evidence>
<dbReference type="OrthoDB" id="6510066at2759"/>
<evidence type="ECO:0000259" key="7">
    <source>
        <dbReference type="PROSITE" id="PS50157"/>
    </source>
</evidence>
<dbReference type="GO" id="GO:0008270">
    <property type="term" value="F:zinc ion binding"/>
    <property type="evidence" value="ECO:0007669"/>
    <property type="project" value="UniProtKB-KW"/>
</dbReference>
<keyword evidence="2" id="KW-0677">Repeat</keyword>
<dbReference type="GO" id="GO:0005634">
    <property type="term" value="C:nucleus"/>
    <property type="evidence" value="ECO:0007669"/>
    <property type="project" value="TreeGrafter"/>
</dbReference>
<dbReference type="AlphaFoldDB" id="A0A1V9XXX2"/>
<dbReference type="InterPro" id="IPR036236">
    <property type="entry name" value="Znf_C2H2_sf"/>
</dbReference>
<feature type="domain" description="C2H2-type" evidence="7">
    <location>
        <begin position="188"/>
        <end position="218"/>
    </location>
</feature>
<keyword evidence="1" id="KW-0479">Metal-binding</keyword>
<evidence type="ECO:0000256" key="3">
    <source>
        <dbReference type="ARBA" id="ARBA00022771"/>
    </source>
</evidence>
<proteinExistence type="predicted"/>
<dbReference type="FunFam" id="3.30.160.60:FF:000859">
    <property type="entry name" value="myc-associated zinc finger protein isoform X2"/>
    <property type="match status" value="1"/>
</dbReference>
<reference evidence="8 9" key="1">
    <citation type="journal article" date="2017" name="Gigascience">
        <title>Draft genome of the honey bee ectoparasitic mite, Tropilaelaps mercedesae, is shaped by the parasitic life history.</title>
        <authorList>
            <person name="Dong X."/>
            <person name="Armstrong S.D."/>
            <person name="Xia D."/>
            <person name="Makepeace B.L."/>
            <person name="Darby A.C."/>
            <person name="Kadowaki T."/>
        </authorList>
    </citation>
    <scope>NUCLEOTIDE SEQUENCE [LARGE SCALE GENOMIC DNA]</scope>
    <source>
        <strain evidence="8">Wuxi-XJTLU</strain>
    </source>
</reference>
<sequence>MEAFEFDLLDTGSLEEIVGPHVLKQSENDSLYPPADTPPALQRQGLMDSLEDCEEITLPISSISYPGQDALLIETLNTCADSGSNRATSTSSYSSQQNGKAHRCPSCDAVLSSSYALKVHQRKHSGETPYVCALCTKGFTTSSDLKRHSRIHTGDRPYGCTKPGCGRSFTTAGILAEHLRGHRGEKPFRCEAVDCGKTFGNATNLRQVLLYFHFPDDGSRISVREVE</sequence>
<dbReference type="GO" id="GO:0000978">
    <property type="term" value="F:RNA polymerase II cis-regulatory region sequence-specific DNA binding"/>
    <property type="evidence" value="ECO:0007669"/>
    <property type="project" value="TreeGrafter"/>
</dbReference>
<dbReference type="SUPFAM" id="SSF57667">
    <property type="entry name" value="beta-beta-alpha zinc fingers"/>
    <property type="match status" value="2"/>
</dbReference>
<dbReference type="EMBL" id="MNPL01002366">
    <property type="protein sequence ID" value="OQR78334.1"/>
    <property type="molecule type" value="Genomic_DNA"/>
</dbReference>
<evidence type="ECO:0000256" key="5">
    <source>
        <dbReference type="ARBA" id="ARBA00023242"/>
    </source>
</evidence>
<evidence type="ECO:0000256" key="1">
    <source>
        <dbReference type="ARBA" id="ARBA00022723"/>
    </source>
</evidence>
<name>A0A1V9XXX2_9ACAR</name>
<keyword evidence="4" id="KW-0862">Zinc</keyword>
<dbReference type="SMART" id="SM00355">
    <property type="entry name" value="ZnF_C2H2"/>
    <property type="match status" value="4"/>
</dbReference>
<dbReference type="PROSITE" id="PS50157">
    <property type="entry name" value="ZINC_FINGER_C2H2_2"/>
    <property type="match status" value="4"/>
</dbReference>
<dbReference type="Proteomes" id="UP000192247">
    <property type="component" value="Unassembled WGS sequence"/>
</dbReference>
<dbReference type="Gene3D" id="3.30.160.60">
    <property type="entry name" value="Classic Zinc Finger"/>
    <property type="match status" value="4"/>
</dbReference>
<dbReference type="PROSITE" id="PS00028">
    <property type="entry name" value="ZINC_FINGER_C2H2_1"/>
    <property type="match status" value="3"/>
</dbReference>
<feature type="domain" description="C2H2-type" evidence="7">
    <location>
        <begin position="102"/>
        <end position="129"/>
    </location>
</feature>
<keyword evidence="3 6" id="KW-0863">Zinc-finger</keyword>
<comment type="caution">
    <text evidence="8">The sequence shown here is derived from an EMBL/GenBank/DDBJ whole genome shotgun (WGS) entry which is preliminary data.</text>
</comment>